<keyword evidence="1" id="KW-1133">Transmembrane helix</keyword>
<dbReference type="EMBL" id="QSFT01000001">
    <property type="protein sequence ID" value="RHA79008.1"/>
    <property type="molecule type" value="Genomic_DNA"/>
</dbReference>
<feature type="transmembrane region" description="Helical" evidence="1">
    <location>
        <begin position="30"/>
        <end position="47"/>
    </location>
</feature>
<evidence type="ECO:0000256" key="1">
    <source>
        <dbReference type="SAM" id="Phobius"/>
    </source>
</evidence>
<evidence type="ECO:0000313" key="2">
    <source>
        <dbReference type="EMBL" id="RHA79008.1"/>
    </source>
</evidence>
<dbReference type="RefSeq" id="WP_118399820.1">
    <property type="nucleotide sequence ID" value="NZ_CABJGD010000001.1"/>
</dbReference>
<keyword evidence="1" id="KW-0812">Transmembrane</keyword>
<name>A0A413T568_9BACT</name>
<dbReference type="AlphaFoldDB" id="A0A413T568"/>
<gene>
    <name evidence="2" type="ORF">DW921_00675</name>
</gene>
<reference evidence="2 3" key="1">
    <citation type="submission" date="2018-08" db="EMBL/GenBank/DDBJ databases">
        <title>A genome reference for cultivated species of the human gut microbiota.</title>
        <authorList>
            <person name="Zou Y."/>
            <person name="Xue W."/>
            <person name="Luo G."/>
        </authorList>
    </citation>
    <scope>NUCLEOTIDE SEQUENCE [LARGE SCALE GENOMIC DNA]</scope>
    <source>
        <strain evidence="2 3">AM42-38</strain>
    </source>
</reference>
<organism evidence="2 3">
    <name type="scientific">Phocaeicola coprophilus</name>
    <dbReference type="NCBI Taxonomy" id="387090"/>
    <lineage>
        <taxon>Bacteria</taxon>
        <taxon>Pseudomonadati</taxon>
        <taxon>Bacteroidota</taxon>
        <taxon>Bacteroidia</taxon>
        <taxon>Bacteroidales</taxon>
        <taxon>Bacteroidaceae</taxon>
        <taxon>Phocaeicola</taxon>
    </lineage>
</organism>
<comment type="caution">
    <text evidence="2">The sequence shown here is derived from an EMBL/GenBank/DDBJ whole genome shotgun (WGS) entry which is preliminary data.</text>
</comment>
<keyword evidence="1" id="KW-0472">Membrane</keyword>
<accession>A0A413T568</accession>
<evidence type="ECO:0000313" key="3">
    <source>
        <dbReference type="Proteomes" id="UP000283855"/>
    </source>
</evidence>
<proteinExistence type="predicted"/>
<dbReference type="Proteomes" id="UP000283855">
    <property type="component" value="Unassembled WGS sequence"/>
</dbReference>
<sequence length="71" mass="8283">MKRINTTTRYLLLILAAAILNRLTDGTMNLIITTCLCLALIPAAIRMDKEDKEFQEWMDEEIKKREAQKKE</sequence>
<protein>
    <submittedName>
        <fullName evidence="2">Uncharacterized protein</fullName>
    </submittedName>
</protein>